<dbReference type="InterPro" id="IPR000618">
    <property type="entry name" value="Insect_cuticle"/>
</dbReference>
<feature type="region of interest" description="Disordered" evidence="2">
    <location>
        <begin position="272"/>
        <end position="314"/>
    </location>
</feature>
<sequence>MGSKSHQKISTVVIICLMFTLGLVKQTNSLSPTTTIQPSIEQSELSDSKSDLENAETKDAQKSEIIKQIRRMNEDGSYTVGYEADDGTFKIESRDVLGNVKGTYGYVDANGEIKRVSYTANNTSSGLKSSTAPQPNESEEVVHIPRQNRTGFIAASSTRRPPSLAYLTSSSATPTRPSVVQPIPKRRILLSSSERSPFSHQFSSTRQNEYTTVTPRIKGEPTTTVVYATSVPSFKPHVNIRPTPLPNTYKTEQLSRPDKLEITDHVSKVQITSNRESSTSKPVFETQDEKVSERKSVRGNHLRRQLAENDRDEKFEAQQQVIYSQSAGDDASHIYGGVTGTARPLFTTSSPRIPSLVLAARSRAAQLQNAINGNAQTTSTTERVYAKPPRRRLEADDDEQTTESTSENNYITQGPVPVQIPANRDVQEASEDDKRVYRRPVVAYQPRGPREFLRQSQPSEYDYGGPRQFRLPIPQGAFPPPPYPQGYQRPVYAETPRAESEQYLRETSGATSKGAAAAATPAPFPAIDPNESYQGQRGRPYLPYQQQRAENGYEQPNIPIPFSQNPYSPYRPPLPSQYYNNPDRPLTARDFERLLNLLVVRHQQLQRFNYNGFGSVLGGALGGGGPINPYYSGYNPYGPTQFGYQQIPRPPVYNPYDPRYSGYNRPSAPLLYGQYSDNENMYQQQHQLTAPDQQVPFVGQRSIPRRKAYGPQYFPPPDNNYSLRPEYTEASQTHPQGEYLPAEVREELLYRMLLLAMHPNEAQEPEASSPEYVASSSTTTTSSPNKFRKPVRSVQILGEE</sequence>
<evidence type="ECO:0000256" key="3">
    <source>
        <dbReference type="SAM" id="SignalP"/>
    </source>
</evidence>
<feature type="compositionally biased region" description="Basic and acidic residues" evidence="2">
    <location>
        <begin position="46"/>
        <end position="60"/>
    </location>
</feature>
<dbReference type="Pfam" id="PF00379">
    <property type="entry name" value="Chitin_bind_4"/>
    <property type="match status" value="1"/>
</dbReference>
<organism evidence="4 5">
    <name type="scientific">Pseudolycoriella hygida</name>
    <dbReference type="NCBI Taxonomy" id="35572"/>
    <lineage>
        <taxon>Eukaryota</taxon>
        <taxon>Metazoa</taxon>
        <taxon>Ecdysozoa</taxon>
        <taxon>Arthropoda</taxon>
        <taxon>Hexapoda</taxon>
        <taxon>Insecta</taxon>
        <taxon>Pterygota</taxon>
        <taxon>Neoptera</taxon>
        <taxon>Endopterygota</taxon>
        <taxon>Diptera</taxon>
        <taxon>Nematocera</taxon>
        <taxon>Sciaroidea</taxon>
        <taxon>Sciaridae</taxon>
        <taxon>Pseudolycoriella</taxon>
    </lineage>
</organism>
<reference evidence="4" key="1">
    <citation type="submission" date="2022-07" db="EMBL/GenBank/DDBJ databases">
        <authorList>
            <person name="Trinca V."/>
            <person name="Uliana J.V.C."/>
            <person name="Torres T.T."/>
            <person name="Ward R.J."/>
            <person name="Monesi N."/>
        </authorList>
    </citation>
    <scope>NUCLEOTIDE SEQUENCE</scope>
    <source>
        <strain evidence="4">HSMRA1968</strain>
        <tissue evidence="4">Whole embryos</tissue>
    </source>
</reference>
<feature type="compositionally biased region" description="Basic and acidic residues" evidence="2">
    <location>
        <begin position="287"/>
        <end position="296"/>
    </location>
</feature>
<evidence type="ECO:0000256" key="1">
    <source>
        <dbReference type="PROSITE-ProRule" id="PRU00497"/>
    </source>
</evidence>
<comment type="caution">
    <text evidence="4">The sequence shown here is derived from an EMBL/GenBank/DDBJ whole genome shotgun (WGS) entry which is preliminary data.</text>
</comment>
<feature type="compositionally biased region" description="Low complexity" evidence="2">
    <location>
        <begin position="507"/>
        <end position="521"/>
    </location>
</feature>
<feature type="chain" id="PRO_5040211916" evidence="3">
    <location>
        <begin position="30"/>
        <end position="800"/>
    </location>
</feature>
<feature type="region of interest" description="Disordered" evidence="2">
    <location>
        <begin position="496"/>
        <end position="538"/>
    </location>
</feature>
<dbReference type="GO" id="GO:0008010">
    <property type="term" value="F:structural constituent of chitin-based larval cuticle"/>
    <property type="evidence" value="ECO:0007669"/>
    <property type="project" value="TreeGrafter"/>
</dbReference>
<dbReference type="Proteomes" id="UP001151699">
    <property type="component" value="Chromosome X"/>
</dbReference>
<feature type="compositionally biased region" description="Polar residues" evidence="2">
    <location>
        <begin position="30"/>
        <end position="45"/>
    </location>
</feature>
<feature type="region of interest" description="Disordered" evidence="2">
    <location>
        <begin position="370"/>
        <end position="439"/>
    </location>
</feature>
<dbReference type="PANTHER" id="PTHR10380:SF209">
    <property type="match status" value="1"/>
</dbReference>
<evidence type="ECO:0000256" key="2">
    <source>
        <dbReference type="SAM" id="MobiDB-lite"/>
    </source>
</evidence>
<feature type="region of interest" description="Disordered" evidence="2">
    <location>
        <begin position="761"/>
        <end position="800"/>
    </location>
</feature>
<accession>A0A9Q0MUM0</accession>
<dbReference type="InterPro" id="IPR050468">
    <property type="entry name" value="Cuticle_Struct_Prot"/>
</dbReference>
<proteinExistence type="predicted"/>
<name>A0A9Q0MUM0_9DIPT</name>
<protein>
    <submittedName>
        <fullName evidence="4">Uncharacterized protein</fullName>
    </submittedName>
</protein>
<evidence type="ECO:0000313" key="4">
    <source>
        <dbReference type="EMBL" id="KAJ6638336.1"/>
    </source>
</evidence>
<dbReference type="AlphaFoldDB" id="A0A9Q0MUM0"/>
<dbReference type="OrthoDB" id="6436213at2759"/>
<dbReference type="PROSITE" id="PS51155">
    <property type="entry name" value="CHIT_BIND_RR_2"/>
    <property type="match status" value="1"/>
</dbReference>
<gene>
    <name evidence="4" type="ORF">Bhyg_11071</name>
</gene>
<feature type="region of interest" description="Disordered" evidence="2">
    <location>
        <begin position="30"/>
        <end position="60"/>
    </location>
</feature>
<feature type="compositionally biased region" description="Basic and acidic residues" evidence="2">
    <location>
        <begin position="305"/>
        <end position="314"/>
    </location>
</feature>
<evidence type="ECO:0000313" key="5">
    <source>
        <dbReference type="Proteomes" id="UP001151699"/>
    </source>
</evidence>
<dbReference type="EMBL" id="WJQU01000003">
    <property type="protein sequence ID" value="KAJ6638336.1"/>
    <property type="molecule type" value="Genomic_DNA"/>
</dbReference>
<feature type="compositionally biased region" description="Polar residues" evidence="2">
    <location>
        <begin position="272"/>
        <end position="281"/>
    </location>
</feature>
<keyword evidence="1" id="KW-0193">Cuticle</keyword>
<feature type="signal peptide" evidence="3">
    <location>
        <begin position="1"/>
        <end position="29"/>
    </location>
</feature>
<keyword evidence="3" id="KW-0732">Signal</keyword>
<dbReference type="PANTHER" id="PTHR10380">
    <property type="entry name" value="CUTICLE PROTEIN"/>
    <property type="match status" value="1"/>
</dbReference>
<feature type="compositionally biased region" description="Polar residues" evidence="2">
    <location>
        <begin position="370"/>
        <end position="382"/>
    </location>
</feature>
<dbReference type="GO" id="GO:0062129">
    <property type="term" value="C:chitin-based extracellular matrix"/>
    <property type="evidence" value="ECO:0007669"/>
    <property type="project" value="TreeGrafter"/>
</dbReference>
<keyword evidence="5" id="KW-1185">Reference proteome</keyword>
<feature type="compositionally biased region" description="Polar residues" evidence="2">
    <location>
        <begin position="402"/>
        <end position="412"/>
    </location>
</feature>